<comment type="cofactor">
    <cofactor evidence="2">
        <name>Co(2+)</name>
        <dbReference type="ChEBI" id="CHEBI:48828"/>
    </cofactor>
</comment>
<dbReference type="SUPFAM" id="SSF52922">
    <property type="entry name" value="TK C-terminal domain-like"/>
    <property type="match status" value="1"/>
</dbReference>
<dbReference type="Gene3D" id="3.40.50.920">
    <property type="match status" value="1"/>
</dbReference>
<evidence type="ECO:0000256" key="13">
    <source>
        <dbReference type="PIRSR" id="PIRSR605478-1"/>
    </source>
</evidence>
<proteinExistence type="inferred from homology"/>
<evidence type="ECO:0000256" key="6">
    <source>
        <dbReference type="ARBA" id="ARBA00022679"/>
    </source>
</evidence>
<feature type="binding site" evidence="16">
    <location>
        <position position="189"/>
    </location>
    <ligand>
        <name>Mg(2+)</name>
        <dbReference type="ChEBI" id="CHEBI:18420"/>
    </ligand>
</feature>
<dbReference type="NCBIfam" id="TIGR00232">
    <property type="entry name" value="tktlase_bact"/>
    <property type="match status" value="1"/>
</dbReference>
<feature type="binding site" evidence="14">
    <location>
        <position position="357"/>
    </location>
    <ligand>
        <name>substrate</name>
    </ligand>
</feature>
<feature type="binding site" evidence="15">
    <location>
        <position position="187"/>
    </location>
    <ligand>
        <name>thiamine diphosphate</name>
        <dbReference type="ChEBI" id="CHEBI:58937"/>
    </ligand>
</feature>
<feature type="binding site" evidence="14">
    <location>
        <position position="384"/>
    </location>
    <ligand>
        <name>substrate</name>
    </ligand>
</feature>
<evidence type="ECO:0000256" key="16">
    <source>
        <dbReference type="PIRSR" id="PIRSR605478-4"/>
    </source>
</evidence>
<feature type="binding site" evidence="14">
    <location>
        <position position="488"/>
    </location>
    <ligand>
        <name>substrate</name>
    </ligand>
</feature>
<feature type="binding site" evidence="14">
    <location>
        <position position="262"/>
    </location>
    <ligand>
        <name>substrate</name>
    </ligand>
</feature>
<dbReference type="PANTHER" id="PTHR43522:SF2">
    <property type="entry name" value="TRANSKETOLASE 1-RELATED"/>
    <property type="match status" value="1"/>
</dbReference>
<comment type="cofactor">
    <cofactor evidence="16">
        <name>Mg(2+)</name>
        <dbReference type="ChEBI" id="CHEBI:18420"/>
    </cofactor>
    <text evidence="16">Binds 1 Mg(2+) ion per subunit. Can also utilize other divalent metal cations, such as Ca(2+), Mn(2+) and Co(2+).</text>
</comment>
<comment type="caution">
    <text evidence="19">The sequence shown here is derived from an EMBL/GenBank/DDBJ whole genome shotgun (WGS) entry which is preliminary data.</text>
</comment>
<dbReference type="Gene3D" id="3.40.50.970">
    <property type="match status" value="2"/>
</dbReference>
<evidence type="ECO:0000256" key="7">
    <source>
        <dbReference type="ARBA" id="ARBA00022723"/>
    </source>
</evidence>
<evidence type="ECO:0000256" key="5">
    <source>
        <dbReference type="ARBA" id="ARBA00013152"/>
    </source>
</evidence>
<dbReference type="Pfam" id="PF02779">
    <property type="entry name" value="Transket_pyr"/>
    <property type="match status" value="1"/>
</dbReference>
<accession>A0A4S3K992</accession>
<sequence>MSHDLDQQCIDTLRFLSVDMVQKADSGHPGLPLDAAPMAYVLWTRHLKFHPADPHWPDRDRFVLSAGHGSALLYSLLHVTGYDLSLDDIKQFRQWGSKAPGHPEYGHTPGVEVTTGPLGQGLANAVGMAIGEAQLAATYNRDGHTVIDHRTWAIVSDGDLMEGVASEAASLAGHLKLGKLVCLYDDNYVTLAAGTDITFSEDRARRFEAYGWQTIKVDDGNDVAAIDRALNDAVAETARPTLILVRTHIGYGSPKQDSYKAHGSPLGVEDVKATKEKLGWPTEPDFLVPEPALRHFHEAGRRGAQAQSEWNSRLDGYARAFPELAAELRGRLRGELPENWDADIPSFNADPKGLATREAGGKVMNAIAPHLPALFGGSADLDSSTFTNLKGFGDFNPAATKGLDTQGSDSAGWSNAGRNLHFGVREHAMGAIVNGLAVHGGFIPYGSTFLIFSDYMRPAIRLAALMGVHAIHVFTHDSIALGEDGPTHQPIEQLASLRAIPNLVLVRPADANETAVAWKVALATTGKPVLFALSRQKLPTLDRSRCASADGLRQGAYVLRDATDGQKPALILIATGSEVSLIVQAAEQLESRGIAVRCVSMPSWELFEAQSQAYRDEVLPPDVTARLAVELGVAQGWQRYTGAHGDMLGIDRFGASAPAEVLLREYGFTVENVVQRAKALLQR</sequence>
<dbReference type="InterPro" id="IPR009014">
    <property type="entry name" value="Transketo_C/PFOR_II"/>
</dbReference>
<dbReference type="FunFam" id="3.40.50.970:FF:000003">
    <property type="entry name" value="Transketolase"/>
    <property type="match status" value="1"/>
</dbReference>
<evidence type="ECO:0000256" key="11">
    <source>
        <dbReference type="ARBA" id="ARBA00049473"/>
    </source>
</evidence>
<dbReference type="InterPro" id="IPR005475">
    <property type="entry name" value="Transketolase-like_Pyr-bd"/>
</dbReference>
<comment type="cofactor">
    <cofactor evidence="15">
        <name>thiamine diphosphate</name>
        <dbReference type="ChEBI" id="CHEBI:58937"/>
    </cofactor>
    <text evidence="15">Binds 1 thiamine pyrophosphate per subunit. During the reaction, the substrate forms a covalent intermediate with the cofactor.</text>
</comment>
<reference evidence="19 20" key="1">
    <citation type="submission" date="2017-02" db="EMBL/GenBank/DDBJ databases">
        <title>Whole genome sequencing of Rhodanobacter lindaniclasticus DSM 17932.</title>
        <authorList>
            <person name="Kumar S."/>
            <person name="Patil P."/>
            <person name="Patil P.B."/>
        </authorList>
    </citation>
    <scope>NUCLEOTIDE SEQUENCE [LARGE SCALE GENOMIC DNA]</scope>
    <source>
        <strain evidence="19 20">DSM 17932</strain>
    </source>
</reference>
<evidence type="ECO:0000256" key="15">
    <source>
        <dbReference type="PIRSR" id="PIRSR605478-3"/>
    </source>
</evidence>
<dbReference type="CDD" id="cd02012">
    <property type="entry name" value="TPP_TK"/>
    <property type="match status" value="1"/>
</dbReference>
<evidence type="ECO:0000256" key="1">
    <source>
        <dbReference type="ARBA" id="ARBA00001913"/>
    </source>
</evidence>
<feature type="site" description="Important for catalytic activity" evidence="17">
    <location>
        <position position="262"/>
    </location>
</feature>
<dbReference type="RefSeq" id="WP_136259882.1">
    <property type="nucleotide sequence ID" value="NZ_MWIO01000069.1"/>
</dbReference>
<dbReference type="SMART" id="SM00861">
    <property type="entry name" value="Transket_pyr"/>
    <property type="match status" value="1"/>
</dbReference>
<feature type="binding site" evidence="15">
    <location>
        <position position="262"/>
    </location>
    <ligand>
        <name>thiamine diphosphate</name>
        <dbReference type="ChEBI" id="CHEBI:58937"/>
    </ligand>
</feature>
<dbReference type="InterPro" id="IPR005474">
    <property type="entry name" value="Transketolase_N"/>
</dbReference>
<dbReference type="PANTHER" id="PTHR43522">
    <property type="entry name" value="TRANSKETOLASE"/>
    <property type="match status" value="1"/>
</dbReference>
<evidence type="ECO:0000256" key="2">
    <source>
        <dbReference type="ARBA" id="ARBA00001941"/>
    </source>
</evidence>
<organism evidence="19 20">
    <name type="scientific">Rhodanobacter lindaniclasticus</name>
    <dbReference type="NCBI Taxonomy" id="75310"/>
    <lineage>
        <taxon>Bacteria</taxon>
        <taxon>Pseudomonadati</taxon>
        <taxon>Pseudomonadota</taxon>
        <taxon>Gammaproteobacteria</taxon>
        <taxon>Lysobacterales</taxon>
        <taxon>Rhodanobacteraceae</taxon>
        <taxon>Rhodanobacter</taxon>
    </lineage>
</organism>
<keyword evidence="6" id="KW-0808">Transferase</keyword>
<evidence type="ECO:0000256" key="10">
    <source>
        <dbReference type="ARBA" id="ARBA00023052"/>
    </source>
</evidence>
<feature type="binding site" evidence="16">
    <location>
        <position position="187"/>
    </location>
    <ligand>
        <name>Mg(2+)</name>
        <dbReference type="ChEBI" id="CHEBI:18420"/>
    </ligand>
</feature>
<evidence type="ECO:0000256" key="4">
    <source>
        <dbReference type="ARBA" id="ARBA00011738"/>
    </source>
</evidence>
<dbReference type="AlphaFoldDB" id="A0A4S3K992"/>
<dbReference type="InterPro" id="IPR055152">
    <property type="entry name" value="Transketolase-like_C_2"/>
</dbReference>
<comment type="cofactor">
    <cofactor evidence="1">
        <name>Ca(2+)</name>
        <dbReference type="ChEBI" id="CHEBI:29108"/>
    </cofactor>
</comment>
<comment type="similarity">
    <text evidence="3">Belongs to the transketolase family.</text>
</comment>
<feature type="binding site" evidence="15">
    <location>
        <position position="452"/>
    </location>
    <ligand>
        <name>thiamine diphosphate</name>
        <dbReference type="ChEBI" id="CHEBI:58937"/>
    </ligand>
</feature>
<evidence type="ECO:0000313" key="20">
    <source>
        <dbReference type="Proteomes" id="UP000306317"/>
    </source>
</evidence>
<protein>
    <recommendedName>
        <fullName evidence="5 12">Transketolase</fullName>
        <ecNumber evidence="5 12">2.2.1.1</ecNumber>
    </recommendedName>
</protein>
<keyword evidence="10 15" id="KW-0786">Thiamine pyrophosphate</keyword>
<keyword evidence="8" id="KW-0106">Calcium</keyword>
<dbReference type="Pfam" id="PF22613">
    <property type="entry name" value="Transketolase_C_1"/>
    <property type="match status" value="1"/>
</dbReference>
<feature type="binding site" evidence="14">
    <location>
        <position position="476"/>
    </location>
    <ligand>
        <name>substrate</name>
    </ligand>
</feature>
<feature type="binding site" evidence="14">
    <location>
        <position position="484"/>
    </location>
    <ligand>
        <name>substrate</name>
    </ligand>
</feature>
<feature type="binding site" evidence="15">
    <location>
        <position position="158"/>
    </location>
    <ligand>
        <name>thiamine diphosphate</name>
        <dbReference type="ChEBI" id="CHEBI:58937"/>
    </ligand>
</feature>
<dbReference type="CDD" id="cd07033">
    <property type="entry name" value="TPP_PYR_DXS_TK_like"/>
    <property type="match status" value="1"/>
</dbReference>
<feature type="domain" description="Transketolase-like pyrimidine-binding" evidence="18">
    <location>
        <begin position="354"/>
        <end position="540"/>
    </location>
</feature>
<feature type="site" description="Important for catalytic activity" evidence="17">
    <location>
        <position position="28"/>
    </location>
</feature>
<evidence type="ECO:0000256" key="8">
    <source>
        <dbReference type="ARBA" id="ARBA00022837"/>
    </source>
</evidence>
<feature type="active site" description="Proton donor" evidence="13">
    <location>
        <position position="426"/>
    </location>
</feature>
<dbReference type="FunFam" id="3.40.50.920:FF:000003">
    <property type="entry name" value="Transketolase"/>
    <property type="match status" value="1"/>
</dbReference>
<dbReference type="InterPro" id="IPR029061">
    <property type="entry name" value="THDP-binding"/>
</dbReference>
<evidence type="ECO:0000256" key="17">
    <source>
        <dbReference type="PIRSR" id="PIRSR605478-5"/>
    </source>
</evidence>
<feature type="binding site" evidence="15">
    <location>
        <begin position="116"/>
        <end position="118"/>
    </location>
    <ligand>
        <name>thiamine diphosphate</name>
        <dbReference type="ChEBI" id="CHEBI:58937"/>
    </ligand>
</feature>
<name>A0A4S3K992_9GAMM</name>
<comment type="catalytic activity">
    <reaction evidence="11">
        <text>D-sedoheptulose 7-phosphate + D-glyceraldehyde 3-phosphate = aldehydo-D-ribose 5-phosphate + D-xylulose 5-phosphate</text>
        <dbReference type="Rhea" id="RHEA:10508"/>
        <dbReference type="ChEBI" id="CHEBI:57483"/>
        <dbReference type="ChEBI" id="CHEBI:57737"/>
        <dbReference type="ChEBI" id="CHEBI:58273"/>
        <dbReference type="ChEBI" id="CHEBI:59776"/>
        <dbReference type="EC" id="2.2.1.1"/>
    </reaction>
</comment>
<dbReference type="GO" id="GO:0005829">
    <property type="term" value="C:cytosol"/>
    <property type="evidence" value="ECO:0007669"/>
    <property type="project" value="TreeGrafter"/>
</dbReference>
<evidence type="ECO:0000256" key="12">
    <source>
        <dbReference type="NCBIfam" id="TIGR00232"/>
    </source>
</evidence>
<feature type="binding site" evidence="15">
    <location>
        <position position="68"/>
    </location>
    <ligand>
        <name>thiamine diphosphate</name>
        <dbReference type="ChEBI" id="CHEBI:58937"/>
    </ligand>
</feature>
<gene>
    <name evidence="19" type="ORF">B1991_16980</name>
</gene>
<dbReference type="FunFam" id="3.40.50.970:FF:000004">
    <property type="entry name" value="Transketolase"/>
    <property type="match status" value="1"/>
</dbReference>
<evidence type="ECO:0000256" key="9">
    <source>
        <dbReference type="ARBA" id="ARBA00022842"/>
    </source>
</evidence>
<dbReference type="InterPro" id="IPR005478">
    <property type="entry name" value="Transketolase_bac-like"/>
</dbReference>
<feature type="binding site" evidence="14">
    <location>
        <position position="535"/>
    </location>
    <ligand>
        <name>substrate</name>
    </ligand>
</feature>
<dbReference type="OrthoDB" id="8732661at2"/>
<dbReference type="SUPFAM" id="SSF52518">
    <property type="entry name" value="Thiamin diphosphate-binding fold (THDP-binding)"/>
    <property type="match status" value="2"/>
</dbReference>
<dbReference type="InterPro" id="IPR033247">
    <property type="entry name" value="Transketolase_fam"/>
</dbReference>
<keyword evidence="7 16" id="KW-0479">Metal-binding</keyword>
<dbReference type="Proteomes" id="UP000306317">
    <property type="component" value="Unassembled WGS sequence"/>
</dbReference>
<evidence type="ECO:0000313" key="19">
    <source>
        <dbReference type="EMBL" id="THD04862.1"/>
    </source>
</evidence>
<comment type="subunit">
    <text evidence="4">Homodimer.</text>
</comment>
<keyword evidence="20" id="KW-1185">Reference proteome</keyword>
<dbReference type="PROSITE" id="PS00802">
    <property type="entry name" value="TRANSKETOLASE_2"/>
    <property type="match status" value="1"/>
</dbReference>
<evidence type="ECO:0000259" key="18">
    <source>
        <dbReference type="SMART" id="SM00861"/>
    </source>
</evidence>
<dbReference type="Pfam" id="PF00456">
    <property type="entry name" value="Transketolase_N"/>
    <property type="match status" value="1"/>
</dbReference>
<dbReference type="GO" id="GO:0046872">
    <property type="term" value="F:metal ion binding"/>
    <property type="evidence" value="ECO:0007669"/>
    <property type="project" value="UniProtKB-KW"/>
</dbReference>
<dbReference type="InterPro" id="IPR020826">
    <property type="entry name" value="Transketolase_BS"/>
</dbReference>
<dbReference type="GO" id="GO:0009052">
    <property type="term" value="P:pentose-phosphate shunt, non-oxidative branch"/>
    <property type="evidence" value="ECO:0007669"/>
    <property type="project" value="UniProtKB-ARBA"/>
</dbReference>
<evidence type="ECO:0000256" key="14">
    <source>
        <dbReference type="PIRSR" id="PIRSR605478-2"/>
    </source>
</evidence>
<evidence type="ECO:0000256" key="3">
    <source>
        <dbReference type="ARBA" id="ARBA00007131"/>
    </source>
</evidence>
<dbReference type="EC" id="2.2.1.1" evidence="5 12"/>
<dbReference type="GO" id="GO:0004802">
    <property type="term" value="F:transketolase activity"/>
    <property type="evidence" value="ECO:0007669"/>
    <property type="project" value="UniProtKB-UniRule"/>
</dbReference>
<feature type="binding site" evidence="14">
    <location>
        <position position="28"/>
    </location>
    <ligand>
        <name>substrate</name>
    </ligand>
</feature>
<keyword evidence="9 16" id="KW-0460">Magnesium</keyword>
<feature type="binding site" evidence="16">
    <location>
        <position position="157"/>
    </location>
    <ligand>
        <name>Mg(2+)</name>
        <dbReference type="ChEBI" id="CHEBI:18420"/>
    </ligand>
</feature>
<dbReference type="EMBL" id="MWIO01000069">
    <property type="protein sequence ID" value="THD04862.1"/>
    <property type="molecule type" value="Genomic_DNA"/>
</dbReference>